<keyword evidence="3" id="KW-1185">Reference proteome</keyword>
<dbReference type="EMBL" id="BOPF01000058">
    <property type="protein sequence ID" value="GIJ51944.1"/>
    <property type="molecule type" value="Genomic_DNA"/>
</dbReference>
<dbReference type="PIRSF" id="PIRSF017393">
    <property type="entry name" value="MTase_SAV2177"/>
    <property type="match status" value="1"/>
</dbReference>
<comment type="caution">
    <text evidence="2">The sequence shown here is derived from an EMBL/GenBank/DDBJ whole genome shotgun (WGS) entry which is preliminary data.</text>
</comment>
<dbReference type="Pfam" id="PF04672">
    <property type="entry name" value="Methyltransf_19"/>
    <property type="match status" value="1"/>
</dbReference>
<dbReference type="Proteomes" id="UP000619260">
    <property type="component" value="Unassembled WGS sequence"/>
</dbReference>
<accession>A0A8J3YUJ3</accession>
<gene>
    <name evidence="2" type="ORF">Val02_88300</name>
</gene>
<organism evidence="2 3">
    <name type="scientific">Virgisporangium aliadipatigenens</name>
    <dbReference type="NCBI Taxonomy" id="741659"/>
    <lineage>
        <taxon>Bacteria</taxon>
        <taxon>Bacillati</taxon>
        <taxon>Actinomycetota</taxon>
        <taxon>Actinomycetes</taxon>
        <taxon>Micromonosporales</taxon>
        <taxon>Micromonosporaceae</taxon>
        <taxon>Virgisporangium</taxon>
    </lineage>
</organism>
<evidence type="ECO:0000313" key="2">
    <source>
        <dbReference type="EMBL" id="GIJ51944.1"/>
    </source>
</evidence>
<proteinExistence type="predicted"/>
<reference evidence="2" key="1">
    <citation type="submission" date="2021-01" db="EMBL/GenBank/DDBJ databases">
        <title>Whole genome shotgun sequence of Virgisporangium aliadipatigenens NBRC 105644.</title>
        <authorList>
            <person name="Komaki H."/>
            <person name="Tamura T."/>
        </authorList>
    </citation>
    <scope>NUCLEOTIDE SEQUENCE</scope>
    <source>
        <strain evidence="2">NBRC 105644</strain>
    </source>
</reference>
<protein>
    <recommendedName>
        <fullName evidence="4">S-adenosyl methyltransferase</fullName>
    </recommendedName>
</protein>
<dbReference type="InterPro" id="IPR029063">
    <property type="entry name" value="SAM-dependent_MTases_sf"/>
</dbReference>
<dbReference type="AlphaFoldDB" id="A0A8J3YUJ3"/>
<dbReference type="InterPro" id="IPR006764">
    <property type="entry name" value="SAM_dep_MeTrfase_SAV2177_type"/>
</dbReference>
<evidence type="ECO:0008006" key="4">
    <source>
        <dbReference type="Google" id="ProtNLM"/>
    </source>
</evidence>
<name>A0A8J3YUJ3_9ACTN</name>
<dbReference type="Gene3D" id="3.40.50.150">
    <property type="entry name" value="Vaccinia Virus protein VP39"/>
    <property type="match status" value="1"/>
</dbReference>
<feature type="region of interest" description="Disordered" evidence="1">
    <location>
        <begin position="245"/>
        <end position="268"/>
    </location>
</feature>
<sequence length="268" mass="29545">MDRPSWAPDDIDLDKPTAARAYDYLLGGAHNFAADREMIRAAMSFMPDLALQAQANRAFLRRAVQYLVDVGVRQFLDIGSGIPTRGNVHEIAQRAAPDARVVYVDIDPVAVSHGRHFLAGNPHTYVLQEDVRNPTDIVKHPDVTDLLDFERPIGLLMVALLHVVPDADDPYGIVAHLRDELSPGSHIVIGHGTHDSRPEEVAKLTAISRQTPTAMSTRTREDVVRFFDGFELVDPGVVWAPLWRPDSPEDVPEDPGRSGNYVGVGRLG</sequence>
<dbReference type="SUPFAM" id="SSF53335">
    <property type="entry name" value="S-adenosyl-L-methionine-dependent methyltransferases"/>
    <property type="match status" value="1"/>
</dbReference>
<evidence type="ECO:0000313" key="3">
    <source>
        <dbReference type="Proteomes" id="UP000619260"/>
    </source>
</evidence>
<evidence type="ECO:0000256" key="1">
    <source>
        <dbReference type="SAM" id="MobiDB-lite"/>
    </source>
</evidence>
<dbReference type="RefSeq" id="WP_203905341.1">
    <property type="nucleotide sequence ID" value="NZ_BOPF01000058.1"/>
</dbReference>